<dbReference type="RefSeq" id="XP_007784957.1">
    <property type="nucleotide sequence ID" value="XM_007786767.1"/>
</dbReference>
<name>R7Z643_CONA1</name>
<reference evidence="2" key="1">
    <citation type="submission" date="2012-06" db="EMBL/GenBank/DDBJ databases">
        <title>The genome sequence of Coniosporium apollinis CBS 100218.</title>
        <authorList>
            <consortium name="The Broad Institute Genome Sequencing Platform"/>
            <person name="Cuomo C."/>
            <person name="Gorbushina A."/>
            <person name="Noack S."/>
            <person name="Walker B."/>
            <person name="Young S.K."/>
            <person name="Zeng Q."/>
            <person name="Gargeya S."/>
            <person name="Fitzgerald M."/>
            <person name="Haas B."/>
            <person name="Abouelleil A."/>
            <person name="Alvarado L."/>
            <person name="Arachchi H.M."/>
            <person name="Berlin A.M."/>
            <person name="Chapman S.B."/>
            <person name="Goldberg J."/>
            <person name="Griggs A."/>
            <person name="Gujja S."/>
            <person name="Hansen M."/>
            <person name="Howarth C."/>
            <person name="Imamovic A."/>
            <person name="Larimer J."/>
            <person name="McCowan C."/>
            <person name="Montmayeur A."/>
            <person name="Murphy C."/>
            <person name="Neiman D."/>
            <person name="Pearson M."/>
            <person name="Priest M."/>
            <person name="Roberts A."/>
            <person name="Saif S."/>
            <person name="Shea T."/>
            <person name="Sisk P."/>
            <person name="Sykes S."/>
            <person name="Wortman J."/>
            <person name="Nusbaum C."/>
            <person name="Birren B."/>
        </authorList>
    </citation>
    <scope>NUCLEOTIDE SEQUENCE [LARGE SCALE GENOMIC DNA]</scope>
    <source>
        <strain evidence="2">CBS 100218</strain>
    </source>
</reference>
<sequence length="217" mass="23937">MASTNTTSIPPCVVFINGFPGIGKLTVARTLQAQITSNPTTLIHNHLLIGPVEAIAPGRTPLHYKLRREFRELAFGALKDEADEATVLIMTSCTASNDADAEVFAEHVDIAQVRKIPFVCINLLCDVSKQLARLQSQERRSGLTFKLTDPTVLERMMRDHELLNPKDFPGVAENSDVRFLELDTTHRSASEAANEIMRFIKNIRPAGDAPDEAIDMG</sequence>
<gene>
    <name evidence="1" type="ORF">W97_08900</name>
</gene>
<dbReference type="STRING" id="1168221.R7Z643"/>
<keyword evidence="2" id="KW-1185">Reference proteome</keyword>
<protein>
    <recommendedName>
        <fullName evidence="3">Chloramphenicol phosphotransferase-like protein</fullName>
    </recommendedName>
</protein>
<proteinExistence type="predicted"/>
<organism evidence="1 2">
    <name type="scientific">Coniosporium apollinis (strain CBS 100218)</name>
    <name type="common">Rock-inhabiting black yeast</name>
    <dbReference type="NCBI Taxonomy" id="1168221"/>
    <lineage>
        <taxon>Eukaryota</taxon>
        <taxon>Fungi</taxon>
        <taxon>Dikarya</taxon>
        <taxon>Ascomycota</taxon>
        <taxon>Pezizomycotina</taxon>
        <taxon>Dothideomycetes</taxon>
        <taxon>Dothideomycetes incertae sedis</taxon>
        <taxon>Coniosporium</taxon>
    </lineage>
</organism>
<evidence type="ECO:0000313" key="2">
    <source>
        <dbReference type="Proteomes" id="UP000016924"/>
    </source>
</evidence>
<dbReference type="AlphaFoldDB" id="R7Z643"/>
<accession>R7Z643</accession>
<dbReference type="OMA" id="VPIYWIN"/>
<dbReference type="SUPFAM" id="SSF52540">
    <property type="entry name" value="P-loop containing nucleoside triphosphate hydrolases"/>
    <property type="match status" value="1"/>
</dbReference>
<evidence type="ECO:0000313" key="1">
    <source>
        <dbReference type="EMBL" id="EON69640.1"/>
    </source>
</evidence>
<dbReference type="eggNOG" id="ENOG502SD2T">
    <property type="taxonomic scope" value="Eukaryota"/>
</dbReference>
<dbReference type="OrthoDB" id="5426988at2759"/>
<evidence type="ECO:0008006" key="3">
    <source>
        <dbReference type="Google" id="ProtNLM"/>
    </source>
</evidence>
<dbReference type="InterPro" id="IPR027417">
    <property type="entry name" value="P-loop_NTPase"/>
</dbReference>
<dbReference type="Proteomes" id="UP000016924">
    <property type="component" value="Unassembled WGS sequence"/>
</dbReference>
<dbReference type="EMBL" id="JH767620">
    <property type="protein sequence ID" value="EON69640.1"/>
    <property type="molecule type" value="Genomic_DNA"/>
</dbReference>
<dbReference type="Gene3D" id="3.40.50.300">
    <property type="entry name" value="P-loop containing nucleotide triphosphate hydrolases"/>
    <property type="match status" value="1"/>
</dbReference>
<dbReference type="HOGENOM" id="CLU_092496_0_0_1"/>
<dbReference type="GeneID" id="19906211"/>